<gene>
    <name evidence="3" type="ORF">Vbra_11540</name>
</gene>
<feature type="signal peptide" evidence="2">
    <location>
        <begin position="1"/>
        <end position="21"/>
    </location>
</feature>
<protein>
    <submittedName>
        <fullName evidence="3">Uncharacterized protein</fullName>
    </submittedName>
</protein>
<feature type="compositionally biased region" description="Acidic residues" evidence="1">
    <location>
        <begin position="398"/>
        <end position="413"/>
    </location>
</feature>
<dbReference type="EMBL" id="CDMY01000218">
    <property type="protein sequence ID" value="CEL94392.1"/>
    <property type="molecule type" value="Genomic_DNA"/>
</dbReference>
<feature type="chain" id="PRO_5005187077" evidence="2">
    <location>
        <begin position="22"/>
        <end position="413"/>
    </location>
</feature>
<evidence type="ECO:0000256" key="2">
    <source>
        <dbReference type="SAM" id="SignalP"/>
    </source>
</evidence>
<evidence type="ECO:0000313" key="3">
    <source>
        <dbReference type="EMBL" id="CEL94392.1"/>
    </source>
</evidence>
<dbReference type="PhylomeDB" id="A0A0G4EG86"/>
<dbReference type="VEuPathDB" id="CryptoDB:Vbra_11540"/>
<proteinExistence type="predicted"/>
<organism evidence="3 4">
    <name type="scientific">Vitrella brassicaformis (strain CCMP3155)</name>
    <dbReference type="NCBI Taxonomy" id="1169540"/>
    <lineage>
        <taxon>Eukaryota</taxon>
        <taxon>Sar</taxon>
        <taxon>Alveolata</taxon>
        <taxon>Colpodellida</taxon>
        <taxon>Vitrellaceae</taxon>
        <taxon>Vitrella</taxon>
    </lineage>
</organism>
<evidence type="ECO:0000313" key="4">
    <source>
        <dbReference type="Proteomes" id="UP000041254"/>
    </source>
</evidence>
<dbReference type="InParanoid" id="A0A0G4EG86"/>
<dbReference type="AlphaFoldDB" id="A0A0G4EG86"/>
<reference evidence="3 4" key="1">
    <citation type="submission" date="2014-11" db="EMBL/GenBank/DDBJ databases">
        <authorList>
            <person name="Zhu J."/>
            <person name="Qi W."/>
            <person name="Song R."/>
        </authorList>
    </citation>
    <scope>NUCLEOTIDE SEQUENCE [LARGE SCALE GENOMIC DNA]</scope>
</reference>
<sequence length="413" mass="47313">MSRLFFLSRALLAALLQCGSALHVNVGAKEAATRLGSVTALTSNLTALMAAGRKTFGYTTTEYNDVFLTGCPERVRKYLFMAPSKEVNTKENARPWKGRQVAVDKKLTYHHTISKSFLKMFWNTLVCSGKFNNELAQLLTVISGEAREYAFKKRVTEKTASLWQVWATHFDSFTIKHRNEKKAWMRFKKSFLWMPGELVKGPHPSMRASDPGDAFDEETCWFHRCVQHEDGTVEPSCPWYHYVGAVVQHVITGVADGRYDPLYIDQYPGTDEDGLTKTTFLRDQIKWALWHLQTFISFNGDSEAWMPAWWAWVNTKRGPRWQAKTGKLKRLAQENPDLYCQITNGFVHETDPSSEEEESWVPGDLFEPIPGFPYVEHEPEEMDKVAHENTIVEATASSDEESEGDEEEEMDIW</sequence>
<feature type="region of interest" description="Disordered" evidence="1">
    <location>
        <begin position="394"/>
        <end position="413"/>
    </location>
</feature>
<keyword evidence="4" id="KW-1185">Reference proteome</keyword>
<evidence type="ECO:0000256" key="1">
    <source>
        <dbReference type="SAM" id="MobiDB-lite"/>
    </source>
</evidence>
<keyword evidence="2" id="KW-0732">Signal</keyword>
<accession>A0A0G4EG86</accession>
<dbReference type="Proteomes" id="UP000041254">
    <property type="component" value="Unassembled WGS sequence"/>
</dbReference>
<name>A0A0G4EG86_VITBC</name>